<dbReference type="EMBL" id="KL363196">
    <property type="protein sequence ID" value="KFD55983.1"/>
    <property type="molecule type" value="Genomic_DNA"/>
</dbReference>
<evidence type="ECO:0000313" key="9">
    <source>
        <dbReference type="EMBL" id="KFD55983.1"/>
    </source>
</evidence>
<comment type="cofactor">
    <cofactor evidence="6">
        <name>Zn(2+)</name>
        <dbReference type="ChEBI" id="CHEBI:29105"/>
    </cofactor>
    <text evidence="6">Binds 1 zinc ion per subunit.</text>
</comment>
<evidence type="ECO:0000256" key="2">
    <source>
        <dbReference type="ARBA" id="ARBA00022723"/>
    </source>
</evidence>
<dbReference type="Gene3D" id="3.30.2010.10">
    <property type="entry name" value="Metalloproteases ('zincins'), catalytic domain"/>
    <property type="match status" value="1"/>
</dbReference>
<keyword evidence="4 6" id="KW-0862">Zinc</keyword>
<evidence type="ECO:0000313" key="10">
    <source>
        <dbReference type="EMBL" id="KFD68261.1"/>
    </source>
</evidence>
<evidence type="ECO:0000313" key="11">
    <source>
        <dbReference type="Proteomes" id="UP000030764"/>
    </source>
</evidence>
<evidence type="ECO:0000256" key="3">
    <source>
        <dbReference type="ARBA" id="ARBA00022801"/>
    </source>
</evidence>
<keyword evidence="7" id="KW-1133">Transmembrane helix</keyword>
<keyword evidence="11" id="KW-1185">Reference proteome</keyword>
<evidence type="ECO:0000256" key="4">
    <source>
        <dbReference type="ARBA" id="ARBA00022833"/>
    </source>
</evidence>
<accession>A0A085NFL5</accession>
<dbReference type="InterPro" id="IPR001915">
    <property type="entry name" value="Peptidase_M48"/>
</dbReference>
<evidence type="ECO:0000256" key="6">
    <source>
        <dbReference type="RuleBase" id="RU003983"/>
    </source>
</evidence>
<feature type="transmembrane region" description="Helical" evidence="7">
    <location>
        <begin position="141"/>
        <end position="159"/>
    </location>
</feature>
<feature type="domain" description="Peptidase M48" evidence="8">
    <location>
        <begin position="72"/>
        <end position="184"/>
    </location>
</feature>
<feature type="transmembrane region" description="Helical" evidence="7">
    <location>
        <begin position="174"/>
        <end position="198"/>
    </location>
</feature>
<dbReference type="EMBL" id="KL367506">
    <property type="protein sequence ID" value="KFD68261.1"/>
    <property type="molecule type" value="Genomic_DNA"/>
</dbReference>
<reference evidence="10 11" key="1">
    <citation type="journal article" date="2014" name="Nat. Genet.">
        <title>Genome and transcriptome of the porcine whipworm Trichuris suis.</title>
        <authorList>
            <person name="Jex A.R."/>
            <person name="Nejsum P."/>
            <person name="Schwarz E.M."/>
            <person name="Hu L."/>
            <person name="Young N.D."/>
            <person name="Hall R.S."/>
            <person name="Korhonen P.K."/>
            <person name="Liao S."/>
            <person name="Thamsborg S."/>
            <person name="Xia J."/>
            <person name="Xu P."/>
            <person name="Wang S."/>
            <person name="Scheerlinck J.P."/>
            <person name="Hofmann A."/>
            <person name="Sternberg P.W."/>
            <person name="Wang J."/>
            <person name="Gasser R.B."/>
        </authorList>
    </citation>
    <scope>NUCLEOTIDE SEQUENCE [LARGE SCALE GENOMIC DNA]</scope>
    <source>
        <strain evidence="10">DCEP-RM93F</strain>
        <strain evidence="9">DCEP-RM93M</strain>
    </source>
</reference>
<dbReference type="Proteomes" id="UP000030758">
    <property type="component" value="Unassembled WGS sequence"/>
</dbReference>
<keyword evidence="1 6" id="KW-0645">Protease</keyword>
<dbReference type="AlphaFoldDB" id="A0A085NFL5"/>
<dbReference type="GO" id="GO:0046872">
    <property type="term" value="F:metal ion binding"/>
    <property type="evidence" value="ECO:0007669"/>
    <property type="project" value="UniProtKB-KW"/>
</dbReference>
<protein>
    <recommendedName>
        <fullName evidence="8">Peptidase M48 domain-containing protein</fullName>
    </recommendedName>
</protein>
<dbReference type="Pfam" id="PF01435">
    <property type="entry name" value="Peptidase_M48"/>
    <property type="match status" value="1"/>
</dbReference>
<evidence type="ECO:0000256" key="7">
    <source>
        <dbReference type="SAM" id="Phobius"/>
    </source>
</evidence>
<dbReference type="GO" id="GO:0006508">
    <property type="term" value="P:proteolysis"/>
    <property type="evidence" value="ECO:0007669"/>
    <property type="project" value="UniProtKB-KW"/>
</dbReference>
<keyword evidence="5 6" id="KW-0482">Metalloprotease</keyword>
<keyword evidence="3 6" id="KW-0378">Hydrolase</keyword>
<proteinExistence type="inferred from homology"/>
<keyword evidence="2" id="KW-0479">Metal-binding</keyword>
<keyword evidence="7" id="KW-0472">Membrane</keyword>
<gene>
    <name evidence="9" type="ORF">M513_03107</name>
    <name evidence="10" type="ORF">M514_03107</name>
</gene>
<comment type="similarity">
    <text evidence="6">Belongs to the peptidase M48 family.</text>
</comment>
<organism evidence="10">
    <name type="scientific">Trichuris suis</name>
    <name type="common">pig whipworm</name>
    <dbReference type="NCBI Taxonomy" id="68888"/>
    <lineage>
        <taxon>Eukaryota</taxon>
        <taxon>Metazoa</taxon>
        <taxon>Ecdysozoa</taxon>
        <taxon>Nematoda</taxon>
        <taxon>Enoplea</taxon>
        <taxon>Dorylaimia</taxon>
        <taxon>Trichinellida</taxon>
        <taxon>Trichuridae</taxon>
        <taxon>Trichuris</taxon>
    </lineage>
</organism>
<dbReference type="Proteomes" id="UP000030764">
    <property type="component" value="Unassembled WGS sequence"/>
</dbReference>
<keyword evidence="7" id="KW-0812">Transmembrane</keyword>
<sequence length="199" mass="22214">MIYNSLEVVKRACCSELKRALRITLQPLAGEGPAYAACPLPYNDIHPVWSKGVTGQADLYSVGTAEDMAMWTGFGTTSASFLYDTLLAEYKKCEGKKGKKTDKNECNNETKKSFGMSNEEVLAIVAHEIGHWKLWHNTYDIIIMELSLFAQLAAFAWLYKQPVLYNAFGFYDEYPVAIGLLVILQFILAPITDILALLA</sequence>
<dbReference type="GO" id="GO:0004222">
    <property type="term" value="F:metalloendopeptidase activity"/>
    <property type="evidence" value="ECO:0007669"/>
    <property type="project" value="InterPro"/>
</dbReference>
<evidence type="ECO:0000256" key="5">
    <source>
        <dbReference type="ARBA" id="ARBA00023049"/>
    </source>
</evidence>
<dbReference type="PANTHER" id="PTHR10120">
    <property type="entry name" value="CAAX PRENYL PROTEASE 1"/>
    <property type="match status" value="1"/>
</dbReference>
<evidence type="ECO:0000256" key="1">
    <source>
        <dbReference type="ARBA" id="ARBA00022670"/>
    </source>
</evidence>
<name>A0A085NFL5_9BILA</name>
<evidence type="ECO:0000259" key="8">
    <source>
        <dbReference type="Pfam" id="PF01435"/>
    </source>
</evidence>